<gene>
    <name evidence="3" type="ORF">GALMADRAFT_252009</name>
</gene>
<evidence type="ECO:0000313" key="3">
    <source>
        <dbReference type="EMBL" id="KDR73393.1"/>
    </source>
</evidence>
<keyword evidence="4" id="KW-1185">Reference proteome</keyword>
<protein>
    <submittedName>
        <fullName evidence="3">Uncharacterized protein</fullName>
    </submittedName>
</protein>
<evidence type="ECO:0000256" key="1">
    <source>
        <dbReference type="SAM" id="MobiDB-lite"/>
    </source>
</evidence>
<dbReference type="AlphaFoldDB" id="A0A067T2Z8"/>
<organism evidence="3 4">
    <name type="scientific">Galerina marginata (strain CBS 339.88)</name>
    <dbReference type="NCBI Taxonomy" id="685588"/>
    <lineage>
        <taxon>Eukaryota</taxon>
        <taxon>Fungi</taxon>
        <taxon>Dikarya</taxon>
        <taxon>Basidiomycota</taxon>
        <taxon>Agaricomycotina</taxon>
        <taxon>Agaricomycetes</taxon>
        <taxon>Agaricomycetidae</taxon>
        <taxon>Agaricales</taxon>
        <taxon>Agaricineae</taxon>
        <taxon>Strophariaceae</taxon>
        <taxon>Galerina</taxon>
    </lineage>
</organism>
<feature type="compositionally biased region" description="Low complexity" evidence="1">
    <location>
        <begin position="183"/>
        <end position="200"/>
    </location>
</feature>
<name>A0A067T2Z8_GALM3</name>
<accession>A0A067T2Z8</accession>
<dbReference type="HOGENOM" id="CLU_1102843_0_0_1"/>
<keyword evidence="2" id="KW-0732">Signal</keyword>
<reference evidence="4" key="1">
    <citation type="journal article" date="2014" name="Proc. Natl. Acad. Sci. U.S.A.">
        <title>Extensive sampling of basidiomycete genomes demonstrates inadequacy of the white-rot/brown-rot paradigm for wood decay fungi.</title>
        <authorList>
            <person name="Riley R."/>
            <person name="Salamov A.A."/>
            <person name="Brown D.W."/>
            <person name="Nagy L.G."/>
            <person name="Floudas D."/>
            <person name="Held B.W."/>
            <person name="Levasseur A."/>
            <person name="Lombard V."/>
            <person name="Morin E."/>
            <person name="Otillar R."/>
            <person name="Lindquist E.A."/>
            <person name="Sun H."/>
            <person name="LaButti K.M."/>
            <person name="Schmutz J."/>
            <person name="Jabbour D."/>
            <person name="Luo H."/>
            <person name="Baker S.E."/>
            <person name="Pisabarro A.G."/>
            <person name="Walton J.D."/>
            <person name="Blanchette R.A."/>
            <person name="Henrissat B."/>
            <person name="Martin F."/>
            <person name="Cullen D."/>
            <person name="Hibbett D.S."/>
            <person name="Grigoriev I.V."/>
        </authorList>
    </citation>
    <scope>NUCLEOTIDE SEQUENCE [LARGE SCALE GENOMIC DNA]</scope>
    <source>
        <strain evidence="4">CBS 339.88</strain>
    </source>
</reference>
<feature type="chain" id="PRO_5001649211" evidence="2">
    <location>
        <begin position="22"/>
        <end position="252"/>
    </location>
</feature>
<feature type="compositionally biased region" description="Polar residues" evidence="1">
    <location>
        <begin position="201"/>
        <end position="214"/>
    </location>
</feature>
<dbReference type="OrthoDB" id="2984396at2759"/>
<dbReference type="Proteomes" id="UP000027222">
    <property type="component" value="Unassembled WGS sequence"/>
</dbReference>
<feature type="region of interest" description="Disordered" evidence="1">
    <location>
        <begin position="183"/>
        <end position="214"/>
    </location>
</feature>
<feature type="signal peptide" evidence="2">
    <location>
        <begin position="1"/>
        <end position="21"/>
    </location>
</feature>
<evidence type="ECO:0000256" key="2">
    <source>
        <dbReference type="SAM" id="SignalP"/>
    </source>
</evidence>
<proteinExistence type="predicted"/>
<dbReference type="Gene3D" id="2.60.120.260">
    <property type="entry name" value="Galactose-binding domain-like"/>
    <property type="match status" value="1"/>
</dbReference>
<evidence type="ECO:0000313" key="4">
    <source>
        <dbReference type="Proteomes" id="UP000027222"/>
    </source>
</evidence>
<sequence>MYSTTRRISILSLLTLTSVLAQEHNVTVPDTSPFITYTGQGTGNAAICKLDPNGNLAGAQPGCYFIPDQCTSTVAMSQNLDHKASASFQFNGSAIFINSVLSDVSPVYTVTLDGNTTDVDGVRPSRNFTCAPLFSQTGLDPTVQHTIKLAVKGPSPTRNTTQDPNGTLGVFSLIEFIFTNPGPTNSTSANSTSSGPSTASRMNSASKTELTPGSVTPIQFNGAPVLLNQMPSMLLSGVLALGVWTILEGFAL</sequence>
<dbReference type="EMBL" id="KL142386">
    <property type="protein sequence ID" value="KDR73393.1"/>
    <property type="molecule type" value="Genomic_DNA"/>
</dbReference>